<keyword evidence="3" id="KW-1185">Reference proteome</keyword>
<evidence type="ECO:0000313" key="2">
    <source>
        <dbReference type="EMBL" id="EHI53496.1"/>
    </source>
</evidence>
<feature type="region of interest" description="Disordered" evidence="1">
    <location>
        <begin position="1"/>
        <end position="29"/>
    </location>
</feature>
<evidence type="ECO:0000313" key="3">
    <source>
        <dbReference type="Proteomes" id="UP000006428"/>
    </source>
</evidence>
<sequence length="29" mass="3420">MTVTGKLQKFKMREAMTRELARQHAEATR</sequence>
<gene>
    <name evidence="2" type="ORF">IYQ_04813</name>
</gene>
<protein>
    <submittedName>
        <fullName evidence="2">Uncharacterized protein</fullName>
    </submittedName>
</protein>
<name>A0ABN0E2N1_AERSS</name>
<evidence type="ECO:0000256" key="1">
    <source>
        <dbReference type="SAM" id="MobiDB-lite"/>
    </source>
</evidence>
<feature type="compositionally biased region" description="Basic and acidic residues" evidence="1">
    <location>
        <begin position="11"/>
        <end position="29"/>
    </location>
</feature>
<comment type="caution">
    <text evidence="2">The sequence shown here is derived from an EMBL/GenBank/DDBJ whole genome shotgun (WGS) entry which is preliminary data.</text>
</comment>
<reference evidence="2 3" key="1">
    <citation type="journal article" date="2012" name="Front. Microbiol.">
        <title>Draft Genome Sequence of the Virulent Strain 01-B526 of the Fish Pathogen Aeromonas salmonicida.</title>
        <authorList>
            <person name="Charette S.J."/>
            <person name="Brochu F."/>
            <person name="Boyle B."/>
            <person name="Filion G."/>
            <person name="Tanaka K.H."/>
            <person name="Derome N."/>
        </authorList>
    </citation>
    <scope>NUCLEOTIDE SEQUENCE [LARGE SCALE GENOMIC DNA]</scope>
    <source>
        <strain evidence="2 3">01-B526</strain>
    </source>
</reference>
<organism evidence="2 3">
    <name type="scientific">Aeromonas salmonicida subsp. salmonicida 01-B526</name>
    <dbReference type="NCBI Taxonomy" id="1076135"/>
    <lineage>
        <taxon>Bacteria</taxon>
        <taxon>Pseudomonadati</taxon>
        <taxon>Pseudomonadota</taxon>
        <taxon>Gammaproteobacteria</taxon>
        <taxon>Aeromonadales</taxon>
        <taxon>Aeromonadaceae</taxon>
        <taxon>Aeromonas</taxon>
    </lineage>
</organism>
<dbReference type="Proteomes" id="UP000006428">
    <property type="component" value="Unassembled WGS sequence"/>
</dbReference>
<accession>A0ABN0E2N1</accession>
<proteinExistence type="predicted"/>
<dbReference type="EMBL" id="AGVO01000016">
    <property type="protein sequence ID" value="EHI53496.1"/>
    <property type="molecule type" value="Genomic_DNA"/>
</dbReference>